<dbReference type="Proteomes" id="UP000053611">
    <property type="component" value="Unassembled WGS sequence"/>
</dbReference>
<accession>A0A0J0XGG6</accession>
<dbReference type="GeneID" id="28986672"/>
<evidence type="ECO:0000313" key="2">
    <source>
        <dbReference type="Proteomes" id="UP000053611"/>
    </source>
</evidence>
<name>A0A0J0XGG6_9TREE</name>
<protein>
    <submittedName>
        <fullName evidence="1">Uncharacterized protein</fullName>
    </submittedName>
</protein>
<evidence type="ECO:0000313" key="1">
    <source>
        <dbReference type="EMBL" id="KLT40117.1"/>
    </source>
</evidence>
<organism evidence="1 2">
    <name type="scientific">Cutaneotrichosporon oleaginosum</name>
    <dbReference type="NCBI Taxonomy" id="879819"/>
    <lineage>
        <taxon>Eukaryota</taxon>
        <taxon>Fungi</taxon>
        <taxon>Dikarya</taxon>
        <taxon>Basidiomycota</taxon>
        <taxon>Agaricomycotina</taxon>
        <taxon>Tremellomycetes</taxon>
        <taxon>Trichosporonales</taxon>
        <taxon>Trichosporonaceae</taxon>
        <taxon>Cutaneotrichosporon</taxon>
    </lineage>
</organism>
<dbReference type="EMBL" id="KQ087241">
    <property type="protein sequence ID" value="KLT40117.1"/>
    <property type="molecule type" value="Genomic_DNA"/>
</dbReference>
<keyword evidence="2" id="KW-1185">Reference proteome</keyword>
<gene>
    <name evidence="1" type="ORF">CC85DRAFT_313492</name>
</gene>
<sequence>MCHGLAILREQRRLGHGLFYDAFSASDLLKRPLYPFVPCGLLDDDISGTVDEVTRVWMVAPLGSSMVATNLILPVPPGWDRAPPSLYPAVISWLYSRCFPICTFMNEPRYESDEEGYFLFDKPVDIDQFTDDWILCESAHQLHDLVFRGRVRTLWRPHTVTCKADDQWALDSPDAPRGGAGARETDVFMLSLKADMRRVWWPAHPYDPPPTLQYINNSDSL</sequence>
<dbReference type="RefSeq" id="XP_018276608.1">
    <property type="nucleotide sequence ID" value="XM_018426069.1"/>
</dbReference>
<dbReference type="AlphaFoldDB" id="A0A0J0XGG6"/>
<proteinExistence type="predicted"/>
<reference evidence="1 2" key="1">
    <citation type="submission" date="2015-03" db="EMBL/GenBank/DDBJ databases">
        <title>Genomics and transcriptomics of the oil-accumulating basidiomycete yeast T. oleaginosus allow insights into substrate utilization and the diverse evolutionary trajectories of mating systems in fungi.</title>
        <authorList>
            <consortium name="DOE Joint Genome Institute"/>
            <person name="Kourist R."/>
            <person name="Kracht O."/>
            <person name="Bracharz F."/>
            <person name="Lipzen A."/>
            <person name="Nolan M."/>
            <person name="Ohm R."/>
            <person name="Grigoriev I."/>
            <person name="Sun S."/>
            <person name="Heitman J."/>
            <person name="Bruck T."/>
            <person name="Nowrousian M."/>
        </authorList>
    </citation>
    <scope>NUCLEOTIDE SEQUENCE [LARGE SCALE GENOMIC DNA]</scope>
    <source>
        <strain evidence="1 2">IBC0246</strain>
    </source>
</reference>